<feature type="domain" description="HTH cro/C1-type" evidence="1">
    <location>
        <begin position="12"/>
        <end position="66"/>
    </location>
</feature>
<dbReference type="EMBL" id="CP159534">
    <property type="protein sequence ID" value="XCJ71177.1"/>
    <property type="molecule type" value="Genomic_DNA"/>
</dbReference>
<evidence type="ECO:0000313" key="2">
    <source>
        <dbReference type="EMBL" id="XCJ71177.1"/>
    </source>
</evidence>
<accession>A0AAU8ISC7</accession>
<organism evidence="2">
    <name type="scientific">Streptomyces tabacisoli</name>
    <dbReference type="NCBI Taxonomy" id="3156398"/>
    <lineage>
        <taxon>Bacteria</taxon>
        <taxon>Bacillati</taxon>
        <taxon>Actinomycetota</taxon>
        <taxon>Actinomycetes</taxon>
        <taxon>Kitasatosporales</taxon>
        <taxon>Streptomycetaceae</taxon>
        <taxon>Streptomyces</taxon>
    </lineage>
</organism>
<dbReference type="AlphaFoldDB" id="A0AAU8ISC7"/>
<protein>
    <submittedName>
        <fullName evidence="2">Helix-turn-helix domain-containing protein</fullName>
    </submittedName>
</protein>
<gene>
    <name evidence="2" type="ORF">ABII15_14870</name>
</gene>
<dbReference type="PROSITE" id="PS50943">
    <property type="entry name" value="HTH_CROC1"/>
    <property type="match status" value="1"/>
</dbReference>
<dbReference type="InterPro" id="IPR010982">
    <property type="entry name" value="Lambda_DNA-bd_dom_sf"/>
</dbReference>
<dbReference type="CDD" id="cd00093">
    <property type="entry name" value="HTH_XRE"/>
    <property type="match status" value="1"/>
</dbReference>
<dbReference type="SMART" id="SM00530">
    <property type="entry name" value="HTH_XRE"/>
    <property type="match status" value="1"/>
</dbReference>
<dbReference type="RefSeq" id="WP_353942804.1">
    <property type="nucleotide sequence ID" value="NZ_CP159534.1"/>
</dbReference>
<dbReference type="Gene3D" id="1.10.260.40">
    <property type="entry name" value="lambda repressor-like DNA-binding domains"/>
    <property type="match status" value="1"/>
</dbReference>
<dbReference type="KEGG" id="stac:ABII15_14870"/>
<dbReference type="GO" id="GO:0003677">
    <property type="term" value="F:DNA binding"/>
    <property type="evidence" value="ECO:0007669"/>
    <property type="project" value="InterPro"/>
</dbReference>
<reference evidence="2" key="1">
    <citation type="submission" date="2024-06" db="EMBL/GenBank/DDBJ databases">
        <title>Streptomyces sp. strain HUAS MG91 genome sequences.</title>
        <authorList>
            <person name="Mo P."/>
        </authorList>
    </citation>
    <scope>NUCLEOTIDE SEQUENCE</scope>
    <source>
        <strain evidence="2">HUAS MG91</strain>
    </source>
</reference>
<evidence type="ECO:0000259" key="1">
    <source>
        <dbReference type="PROSITE" id="PS50943"/>
    </source>
</evidence>
<name>A0AAU8ISC7_9ACTN</name>
<dbReference type="InterPro" id="IPR001387">
    <property type="entry name" value="Cro/C1-type_HTH"/>
</dbReference>
<proteinExistence type="predicted"/>
<dbReference type="SUPFAM" id="SSF47413">
    <property type="entry name" value="lambda repressor-like DNA-binding domains"/>
    <property type="match status" value="1"/>
</dbReference>
<sequence length="693" mass="76359">MIELTEDFSAWLSGLLASRSMSQKQLAELTGVTAAAVNGWVNGRSEPRYEKIAAIAEALGVEIEDAVNRRAPVSPAHEASWAFRPAPEDGGREGGNTAAFAFTPSLNVLAREATQNSLDEKCDGDEPVTVRYILHELTGATLQNFLDAVQWDQLEPHLRAASDPRQKVGRVLLDGLNELKRSGRLVLLRVDDYNASGLTGPEYEDGRFARVVRRTLDSGKAGSAGGSYGLGKAALWAASRFGLVLVSSTLSVPEDGRTERRVTGRLELPWHRMSGMDYAGPAWFGVEAPGLQHTANSWWSDKDSTKRLYLERDDARPGTSFLVVGAYDGSGEAEELDEMHERLVSSLARNFWASMVGGEFEKPKLRASVSAFRNGTVVKHEQVIDPHVYEPTRSRAVKAFLDGTTVSELTDRSQVLEAAVPLGLKRRKDEPSSIDPGVHEAVLLVAIADEQDANPDQISYMRATRMVVKQKRVGDLPLGHRPFQAVLLAGTATRRESPDTEAAEFMLRTAEPPDHNDWVSTEDLTATYERGARQKIIDFKKEAEQRVREVLRNSEQEEPQREGPEVLRDLLRLDRPRLPRTQGYPTVQAVEGHVDDEGAWRVAVTVRLPRREDPWLLTATPMFLSRSGGAVPVKWEDVTPVEGCSLTSQGNLAFEEGATRGKFSGITDPESHPVNGAMSQISVDVRRAKEFDA</sequence>
<dbReference type="Pfam" id="PF01381">
    <property type="entry name" value="HTH_3"/>
    <property type="match status" value="1"/>
</dbReference>